<dbReference type="InterPro" id="IPR029016">
    <property type="entry name" value="GAF-like_dom_sf"/>
</dbReference>
<evidence type="ECO:0000259" key="6">
    <source>
        <dbReference type="Pfam" id="PF01628"/>
    </source>
</evidence>
<dbReference type="SUPFAM" id="SSF55781">
    <property type="entry name" value="GAF domain-like"/>
    <property type="match status" value="1"/>
</dbReference>
<keyword evidence="4 5" id="KW-0804">Transcription</keyword>
<evidence type="ECO:0000256" key="5">
    <source>
        <dbReference type="HAMAP-Rule" id="MF_00081"/>
    </source>
</evidence>
<keyword evidence="2 5" id="KW-0805">Transcription regulation</keyword>
<dbReference type="GO" id="GO:0045892">
    <property type="term" value="P:negative regulation of DNA-templated transcription"/>
    <property type="evidence" value="ECO:0007669"/>
    <property type="project" value="UniProtKB-UniRule"/>
</dbReference>
<evidence type="ECO:0000256" key="4">
    <source>
        <dbReference type="ARBA" id="ARBA00023163"/>
    </source>
</evidence>
<evidence type="ECO:0000256" key="1">
    <source>
        <dbReference type="ARBA" id="ARBA00022491"/>
    </source>
</evidence>
<reference evidence="7 8" key="1">
    <citation type="submission" date="2020-07" db="EMBL/GenBank/DDBJ databases">
        <title>Complete Genome Sequence of an acetic acid bacterium, Acetobacter aceti JCM20276.</title>
        <authorList>
            <person name="Hirose Y."/>
            <person name="Mihara H."/>
        </authorList>
    </citation>
    <scope>NUCLEOTIDE SEQUENCE [LARGE SCALE GENOMIC DNA]</scope>
    <source>
        <strain evidence="7 8">JCM20276</strain>
    </source>
</reference>
<sequence>MKILQQKGAPSISGSNEKSGLTFGRSIELLGAASGLNSRSATILRELVEHYLETGDPVGSRTLSHRLPLGLSPATIRSVMADLTDAGLLFSPHTSAGRLPTEKGLRLFVDGLLQFGNLSDEERESISSTLEMRGRSLEDTLTEASSLLSGLSQAASLIIAPKSEGAVKHIEFVALGGNRALVVLVGADGQVENRVIETPAGMPPSTLTEAANYLNARLTGRTLVELRSRVNDEMEADQTQLDQLATEVVASGLATWSNEGRGGTLIIRGQGNLLTDITEIERLSTIQRLFERLEKQDAMLRLLELAENSDGVRIFIGSESGLFGASGMSMVVAPARNEARRIVGAIGVIGPTRINYGRIIPVIDYTARVIGQMLG</sequence>
<dbReference type="Proteomes" id="UP000515220">
    <property type="component" value="Chromosome"/>
</dbReference>
<dbReference type="GO" id="GO:0003677">
    <property type="term" value="F:DNA binding"/>
    <property type="evidence" value="ECO:0007669"/>
    <property type="project" value="InterPro"/>
</dbReference>
<feature type="domain" description="Heat-inducible transcription repressor HrcA C-terminal" evidence="6">
    <location>
        <begin position="138"/>
        <end position="360"/>
    </location>
</feature>
<dbReference type="PIRSF" id="PIRSF005485">
    <property type="entry name" value="HrcA"/>
    <property type="match status" value="1"/>
</dbReference>
<dbReference type="PANTHER" id="PTHR34824">
    <property type="entry name" value="HEAT-INDUCIBLE TRANSCRIPTION REPRESSOR HRCA"/>
    <property type="match status" value="1"/>
</dbReference>
<name>A0A6S6PG27_ACEAC</name>
<dbReference type="InterPro" id="IPR021153">
    <property type="entry name" value="HrcA_C"/>
</dbReference>
<dbReference type="InterPro" id="IPR036388">
    <property type="entry name" value="WH-like_DNA-bd_sf"/>
</dbReference>
<evidence type="ECO:0000256" key="3">
    <source>
        <dbReference type="ARBA" id="ARBA00023016"/>
    </source>
</evidence>
<dbReference type="InterPro" id="IPR036390">
    <property type="entry name" value="WH_DNA-bd_sf"/>
</dbReference>
<keyword evidence="1 5" id="KW-0678">Repressor</keyword>
<protein>
    <recommendedName>
        <fullName evidence="5">Heat-inducible transcription repressor HrcA</fullName>
    </recommendedName>
</protein>
<dbReference type="Gene3D" id="1.10.10.10">
    <property type="entry name" value="Winged helix-like DNA-binding domain superfamily/Winged helix DNA-binding domain"/>
    <property type="match status" value="1"/>
</dbReference>
<dbReference type="Gene3D" id="3.30.450.40">
    <property type="match status" value="1"/>
</dbReference>
<organism evidence="7 8">
    <name type="scientific">Acetobacter aceti</name>
    <dbReference type="NCBI Taxonomy" id="435"/>
    <lineage>
        <taxon>Bacteria</taxon>
        <taxon>Pseudomonadati</taxon>
        <taxon>Pseudomonadota</taxon>
        <taxon>Alphaproteobacteria</taxon>
        <taxon>Acetobacterales</taxon>
        <taxon>Acetobacteraceae</taxon>
        <taxon>Acetobacter</taxon>
        <taxon>Acetobacter subgen. Acetobacter</taxon>
    </lineage>
</organism>
<evidence type="ECO:0000313" key="8">
    <source>
        <dbReference type="Proteomes" id="UP000515220"/>
    </source>
</evidence>
<keyword evidence="3 5" id="KW-0346">Stress response</keyword>
<dbReference type="NCBIfam" id="TIGR00331">
    <property type="entry name" value="hrcA"/>
    <property type="match status" value="1"/>
</dbReference>
<proteinExistence type="inferred from homology"/>
<comment type="function">
    <text evidence="5">Negative regulator of class I heat shock genes (grpE-dnaK-dnaJ and groELS operons). Prevents heat-shock induction of these operons.</text>
</comment>
<dbReference type="AlphaFoldDB" id="A0A6S6PG27"/>
<dbReference type="HAMAP" id="MF_00081">
    <property type="entry name" value="HrcA"/>
    <property type="match status" value="1"/>
</dbReference>
<dbReference type="Pfam" id="PF01628">
    <property type="entry name" value="HrcA"/>
    <property type="match status" value="1"/>
</dbReference>
<comment type="similarity">
    <text evidence="5">Belongs to the HrcA family.</text>
</comment>
<dbReference type="PANTHER" id="PTHR34824:SF1">
    <property type="entry name" value="HEAT-INDUCIBLE TRANSCRIPTION REPRESSOR HRCA"/>
    <property type="match status" value="1"/>
</dbReference>
<evidence type="ECO:0000313" key="7">
    <source>
        <dbReference type="EMBL" id="BCI65910.1"/>
    </source>
</evidence>
<dbReference type="EMBL" id="AP023326">
    <property type="protein sequence ID" value="BCI65910.1"/>
    <property type="molecule type" value="Genomic_DNA"/>
</dbReference>
<evidence type="ECO:0000256" key="2">
    <source>
        <dbReference type="ARBA" id="ARBA00023015"/>
    </source>
</evidence>
<dbReference type="InterPro" id="IPR002571">
    <property type="entry name" value="HrcA"/>
</dbReference>
<gene>
    <name evidence="5 7" type="primary">hrcA</name>
    <name evidence="7" type="ORF">AAJCM20276_05340</name>
</gene>
<dbReference type="SUPFAM" id="SSF46785">
    <property type="entry name" value="Winged helix' DNA-binding domain"/>
    <property type="match status" value="1"/>
</dbReference>
<accession>A0A6S6PG27</accession>
<dbReference type="Gene3D" id="3.30.390.60">
    <property type="entry name" value="Heat-inducible transcription repressor hrca homolog, domain 3"/>
    <property type="match status" value="1"/>
</dbReference>
<dbReference type="InterPro" id="IPR023120">
    <property type="entry name" value="WHTH_transcript_rep_HrcA_IDD"/>
</dbReference>